<organism evidence="6 7">
    <name type="scientific">Pseudonocardia nematodicida</name>
    <dbReference type="NCBI Taxonomy" id="1206997"/>
    <lineage>
        <taxon>Bacteria</taxon>
        <taxon>Bacillati</taxon>
        <taxon>Actinomycetota</taxon>
        <taxon>Actinomycetes</taxon>
        <taxon>Pseudonocardiales</taxon>
        <taxon>Pseudonocardiaceae</taxon>
        <taxon>Pseudonocardia</taxon>
    </lineage>
</organism>
<dbReference type="InterPro" id="IPR010982">
    <property type="entry name" value="Lambda_DNA-bd_dom_sf"/>
</dbReference>
<proteinExistence type="predicted"/>
<dbReference type="PANTHER" id="PTHR30146:SF148">
    <property type="entry name" value="HTH-TYPE TRANSCRIPTIONAL REPRESSOR PURR-RELATED"/>
    <property type="match status" value="1"/>
</dbReference>
<keyword evidence="1" id="KW-0678">Repressor</keyword>
<dbReference type="EMBL" id="JBEDNQ010000009">
    <property type="protein sequence ID" value="MEQ3553028.1"/>
    <property type="molecule type" value="Genomic_DNA"/>
</dbReference>
<keyword evidence="7" id="KW-1185">Reference proteome</keyword>
<comment type="caution">
    <text evidence="6">The sequence shown here is derived from an EMBL/GenBank/DDBJ whole genome shotgun (WGS) entry which is preliminary data.</text>
</comment>
<keyword evidence="4" id="KW-0804">Transcription</keyword>
<dbReference type="RefSeq" id="WP_349300098.1">
    <property type="nucleotide sequence ID" value="NZ_JBEDNQ010000009.1"/>
</dbReference>
<dbReference type="InterPro" id="IPR046335">
    <property type="entry name" value="LacI/GalR-like_sensor"/>
</dbReference>
<feature type="domain" description="HTH lacI-type" evidence="5">
    <location>
        <begin position="8"/>
        <end position="66"/>
    </location>
</feature>
<dbReference type="Proteomes" id="UP001494902">
    <property type="component" value="Unassembled WGS sequence"/>
</dbReference>
<dbReference type="GO" id="GO:0003677">
    <property type="term" value="F:DNA binding"/>
    <property type="evidence" value="ECO:0007669"/>
    <property type="project" value="UniProtKB-KW"/>
</dbReference>
<evidence type="ECO:0000256" key="4">
    <source>
        <dbReference type="ARBA" id="ARBA00023163"/>
    </source>
</evidence>
<evidence type="ECO:0000256" key="2">
    <source>
        <dbReference type="ARBA" id="ARBA00023015"/>
    </source>
</evidence>
<evidence type="ECO:0000259" key="5">
    <source>
        <dbReference type="PROSITE" id="PS50932"/>
    </source>
</evidence>
<keyword evidence="2" id="KW-0805">Transcription regulation</keyword>
<dbReference type="InterPro" id="IPR000843">
    <property type="entry name" value="HTH_LacI"/>
</dbReference>
<dbReference type="CDD" id="cd06267">
    <property type="entry name" value="PBP1_LacI_sugar_binding-like"/>
    <property type="match status" value="1"/>
</dbReference>
<dbReference type="CDD" id="cd01392">
    <property type="entry name" value="HTH_LacI"/>
    <property type="match status" value="1"/>
</dbReference>
<accession>A0ABV1KEZ9</accession>
<evidence type="ECO:0000256" key="1">
    <source>
        <dbReference type="ARBA" id="ARBA00022491"/>
    </source>
</evidence>
<dbReference type="PROSITE" id="PS50932">
    <property type="entry name" value="HTH_LACI_2"/>
    <property type="match status" value="1"/>
</dbReference>
<reference evidence="6 7" key="1">
    <citation type="submission" date="2024-03" db="EMBL/GenBank/DDBJ databases">
        <title>Draft genome sequence of Pseudonocardia nematodicida JCM 31783.</title>
        <authorList>
            <person name="Butdee W."/>
            <person name="Duangmal K."/>
        </authorList>
    </citation>
    <scope>NUCLEOTIDE SEQUENCE [LARGE SCALE GENOMIC DNA]</scope>
    <source>
        <strain evidence="6 7">JCM 31783</strain>
    </source>
</reference>
<gene>
    <name evidence="6" type="ORF">WIS52_21385</name>
</gene>
<dbReference type="Pfam" id="PF13377">
    <property type="entry name" value="Peripla_BP_3"/>
    <property type="match status" value="1"/>
</dbReference>
<name>A0ABV1KEZ9_9PSEU</name>
<sequence>MAARAGKVTQRQIAELAGVSQAVVSLVLNGKANDATRIPDRTRERVEQVIAETGYTANAAARRLAGVGNKIVGVFTYEPAFPTGAQDFYTPLLAGIEAEAEQLGCDLLMFTSAPVRDGRRRLLHGNSRLRLADGCLLLGVRMDGDELGALQAEGFPFVAVGRRDVEGVPYVGLDYVAGAATLTGRVVEAGHAHLAYLHLEQAGESIVDRMRGVERGCASAPGIRLDTREVDEHAITADLLTGLRAGGVTAVVAETAAQAARVWEVATGLGWDVPRDLSVVVLADPPRAGSRLPDFTRLRPPRTRLGAESLRLLGRILDPADELPDRERRTLLDCEVVGGRTLAAPAHPAQR</sequence>
<keyword evidence="3 6" id="KW-0238">DNA-binding</keyword>
<dbReference type="Gene3D" id="1.10.260.40">
    <property type="entry name" value="lambda repressor-like DNA-binding domains"/>
    <property type="match status" value="1"/>
</dbReference>
<dbReference type="PANTHER" id="PTHR30146">
    <property type="entry name" value="LACI-RELATED TRANSCRIPTIONAL REPRESSOR"/>
    <property type="match status" value="1"/>
</dbReference>
<dbReference type="Gene3D" id="3.40.50.2300">
    <property type="match status" value="2"/>
</dbReference>
<dbReference type="InterPro" id="IPR028082">
    <property type="entry name" value="Peripla_BP_I"/>
</dbReference>
<evidence type="ECO:0000313" key="7">
    <source>
        <dbReference type="Proteomes" id="UP001494902"/>
    </source>
</evidence>
<dbReference type="SUPFAM" id="SSF53822">
    <property type="entry name" value="Periplasmic binding protein-like I"/>
    <property type="match status" value="1"/>
</dbReference>
<dbReference type="Pfam" id="PF00356">
    <property type="entry name" value="LacI"/>
    <property type="match status" value="1"/>
</dbReference>
<dbReference type="SMART" id="SM00354">
    <property type="entry name" value="HTH_LACI"/>
    <property type="match status" value="1"/>
</dbReference>
<dbReference type="SUPFAM" id="SSF47413">
    <property type="entry name" value="lambda repressor-like DNA-binding domains"/>
    <property type="match status" value="1"/>
</dbReference>
<evidence type="ECO:0000313" key="6">
    <source>
        <dbReference type="EMBL" id="MEQ3553028.1"/>
    </source>
</evidence>
<protein>
    <submittedName>
        <fullName evidence="6">LacI family DNA-binding transcriptional regulator</fullName>
    </submittedName>
</protein>
<evidence type="ECO:0000256" key="3">
    <source>
        <dbReference type="ARBA" id="ARBA00023125"/>
    </source>
</evidence>